<comment type="caution">
    <text evidence="1">The sequence shown here is derived from an EMBL/GenBank/DDBJ whole genome shotgun (WGS) entry which is preliminary data.</text>
</comment>
<proteinExistence type="predicted"/>
<keyword evidence="2" id="KW-1185">Reference proteome</keyword>
<dbReference type="InParanoid" id="A0A7J8BYC7"/>
<dbReference type="Proteomes" id="UP000550707">
    <property type="component" value="Unassembled WGS sequence"/>
</dbReference>
<evidence type="ECO:0000313" key="2">
    <source>
        <dbReference type="Proteomes" id="UP000550707"/>
    </source>
</evidence>
<name>A0A7J8BYC7_MOLMO</name>
<reference evidence="1 2" key="1">
    <citation type="journal article" date="2020" name="Nature">
        <title>Six reference-quality genomes reveal evolution of bat adaptations.</title>
        <authorList>
            <person name="Jebb D."/>
            <person name="Huang Z."/>
            <person name="Pippel M."/>
            <person name="Hughes G.M."/>
            <person name="Lavrichenko K."/>
            <person name="Devanna P."/>
            <person name="Winkler S."/>
            <person name="Jermiin L.S."/>
            <person name="Skirmuntt E.C."/>
            <person name="Katzourakis A."/>
            <person name="Burkitt-Gray L."/>
            <person name="Ray D.A."/>
            <person name="Sullivan K.A.M."/>
            <person name="Roscito J.G."/>
            <person name="Kirilenko B.M."/>
            <person name="Davalos L.M."/>
            <person name="Corthals A.P."/>
            <person name="Power M.L."/>
            <person name="Jones G."/>
            <person name="Ransome R.D."/>
            <person name="Dechmann D.K.N."/>
            <person name="Locatelli A.G."/>
            <person name="Puechmaille S.J."/>
            <person name="Fedrigo O."/>
            <person name="Jarvis E.D."/>
            <person name="Hiller M."/>
            <person name="Vernes S.C."/>
            <person name="Myers E.W."/>
            <person name="Teeling E.C."/>
        </authorList>
    </citation>
    <scope>NUCLEOTIDE SEQUENCE [LARGE SCALE GENOMIC DNA]</scope>
    <source>
        <strain evidence="1">MMolMol1</strain>
        <tissue evidence="1">Muscle</tissue>
    </source>
</reference>
<dbReference type="AlphaFoldDB" id="A0A7J8BYC7"/>
<gene>
    <name evidence="1" type="ORF">HJG59_010019</name>
</gene>
<sequence>MSKRADDWPALGELHHHQLKIDALFLRRSAAEPSRSASCPSPHPLCCRLFHLNGAAVFFCLPTWIRLLSNTTQSPFYICSDCSCNTQSIFFDVNKLVTNRSKFNFRGFGILLSSLVKAILKVHFCSSAQEANSHQK</sequence>
<protein>
    <submittedName>
        <fullName evidence="1">Uncharacterized protein</fullName>
    </submittedName>
</protein>
<organism evidence="1 2">
    <name type="scientific">Molossus molossus</name>
    <name type="common">Pallas' mastiff bat</name>
    <name type="synonym">Vespertilio molossus</name>
    <dbReference type="NCBI Taxonomy" id="27622"/>
    <lineage>
        <taxon>Eukaryota</taxon>
        <taxon>Metazoa</taxon>
        <taxon>Chordata</taxon>
        <taxon>Craniata</taxon>
        <taxon>Vertebrata</taxon>
        <taxon>Euteleostomi</taxon>
        <taxon>Mammalia</taxon>
        <taxon>Eutheria</taxon>
        <taxon>Laurasiatheria</taxon>
        <taxon>Chiroptera</taxon>
        <taxon>Yangochiroptera</taxon>
        <taxon>Molossidae</taxon>
        <taxon>Molossus</taxon>
    </lineage>
</organism>
<accession>A0A7J8BYC7</accession>
<evidence type="ECO:0000313" key="1">
    <source>
        <dbReference type="EMBL" id="KAF6403601.1"/>
    </source>
</evidence>
<dbReference type="EMBL" id="JACASF010000022">
    <property type="protein sequence ID" value="KAF6403601.1"/>
    <property type="molecule type" value="Genomic_DNA"/>
</dbReference>